<dbReference type="GO" id="GO:0016787">
    <property type="term" value="F:hydrolase activity"/>
    <property type="evidence" value="ECO:0007669"/>
    <property type="project" value="UniProtKB-KW"/>
</dbReference>
<dbReference type="InterPro" id="IPR050471">
    <property type="entry name" value="AB_hydrolase"/>
</dbReference>
<keyword evidence="3" id="KW-1185">Reference proteome</keyword>
<dbReference type="SUPFAM" id="SSF53474">
    <property type="entry name" value="alpha/beta-Hydrolases"/>
    <property type="match status" value="1"/>
</dbReference>
<evidence type="ECO:0000313" key="2">
    <source>
        <dbReference type="EMBL" id="GAA3038545.1"/>
    </source>
</evidence>
<feature type="domain" description="AB hydrolase-1" evidence="1">
    <location>
        <begin position="25"/>
        <end position="164"/>
    </location>
</feature>
<organism evidence="2 3">
    <name type="scientific">Streptosporangium longisporum</name>
    <dbReference type="NCBI Taxonomy" id="46187"/>
    <lineage>
        <taxon>Bacteria</taxon>
        <taxon>Bacillati</taxon>
        <taxon>Actinomycetota</taxon>
        <taxon>Actinomycetes</taxon>
        <taxon>Streptosporangiales</taxon>
        <taxon>Streptosporangiaceae</taxon>
        <taxon>Streptosporangium</taxon>
    </lineage>
</organism>
<proteinExistence type="predicted"/>
<dbReference type="PANTHER" id="PTHR43433:SF5">
    <property type="entry name" value="AB HYDROLASE-1 DOMAIN-CONTAINING PROTEIN"/>
    <property type="match status" value="1"/>
</dbReference>
<dbReference type="RefSeq" id="WP_344906561.1">
    <property type="nucleotide sequence ID" value="NZ_BAAAWD010000028.1"/>
</dbReference>
<dbReference type="InterPro" id="IPR000073">
    <property type="entry name" value="AB_hydrolase_1"/>
</dbReference>
<reference evidence="3" key="1">
    <citation type="journal article" date="2019" name="Int. J. Syst. Evol. Microbiol.">
        <title>The Global Catalogue of Microorganisms (GCM) 10K type strain sequencing project: providing services to taxonomists for standard genome sequencing and annotation.</title>
        <authorList>
            <consortium name="The Broad Institute Genomics Platform"/>
            <consortium name="The Broad Institute Genome Sequencing Center for Infectious Disease"/>
            <person name="Wu L."/>
            <person name="Ma J."/>
        </authorList>
    </citation>
    <scope>NUCLEOTIDE SEQUENCE [LARGE SCALE GENOMIC DNA]</scope>
    <source>
        <strain evidence="3">JCM 3106</strain>
    </source>
</reference>
<name>A0ABP6LBI8_9ACTN</name>
<dbReference type="InterPro" id="IPR029058">
    <property type="entry name" value="AB_hydrolase_fold"/>
</dbReference>
<dbReference type="Pfam" id="PF00561">
    <property type="entry name" value="Abhydrolase_1"/>
    <property type="match status" value="1"/>
</dbReference>
<keyword evidence="2" id="KW-0378">Hydrolase</keyword>
<gene>
    <name evidence="2" type="ORF">GCM10017559_78310</name>
</gene>
<dbReference type="Gene3D" id="3.40.50.1820">
    <property type="entry name" value="alpha/beta hydrolase"/>
    <property type="match status" value="1"/>
</dbReference>
<dbReference type="PANTHER" id="PTHR43433">
    <property type="entry name" value="HYDROLASE, ALPHA/BETA FOLD FAMILY PROTEIN"/>
    <property type="match status" value="1"/>
</dbReference>
<protein>
    <submittedName>
        <fullName evidence="2">Alpha/beta hydrolase</fullName>
    </submittedName>
</protein>
<comment type="caution">
    <text evidence="2">The sequence shown here is derived from an EMBL/GenBank/DDBJ whole genome shotgun (WGS) entry which is preliminary data.</text>
</comment>
<dbReference type="EMBL" id="BAAAWD010000028">
    <property type="protein sequence ID" value="GAA3038545.1"/>
    <property type="molecule type" value="Genomic_DNA"/>
</dbReference>
<dbReference type="Proteomes" id="UP001499930">
    <property type="component" value="Unassembled WGS sequence"/>
</dbReference>
<evidence type="ECO:0000313" key="3">
    <source>
        <dbReference type="Proteomes" id="UP001499930"/>
    </source>
</evidence>
<sequence>MRTLTTGTLAVPGATLYHEVRGSGPPLLLVPTGNGDAGPYEPMAEALAGRYTVITYDRRGFSRSRADEPVDDARRVDTDADDAHRLLTHLAGGPAHVMGGSSGAITALHLLARHPAAVRTLVAHEPPLASVLPDSERWLRFYADLYEIYRRDGAQTAMRFFRDRAGMAEPTRPPREFQPSPERLEAMLTRIRTNQVFWFEHEILPYPAFTLDVAALETVTDRLVLAGGSTSREHFPYRPNTVLAGRLGLPVVDFPGGHVGYVTHPIEFADMLIHILGDR</sequence>
<evidence type="ECO:0000259" key="1">
    <source>
        <dbReference type="Pfam" id="PF00561"/>
    </source>
</evidence>
<accession>A0ABP6LBI8</accession>